<organism evidence="5 6">
    <name type="scientific">Flavobacterium cheniae</name>
    <dbReference type="NCBI Taxonomy" id="295428"/>
    <lineage>
        <taxon>Bacteria</taxon>
        <taxon>Pseudomonadati</taxon>
        <taxon>Bacteroidota</taxon>
        <taxon>Flavobacteriia</taxon>
        <taxon>Flavobacteriales</taxon>
        <taxon>Flavobacteriaceae</taxon>
        <taxon>Flavobacterium</taxon>
    </lineage>
</organism>
<comment type="caution">
    <text evidence="5">The sequence shown here is derived from an EMBL/GenBank/DDBJ whole genome shotgun (WGS) entry which is preliminary data.</text>
</comment>
<dbReference type="InterPro" id="IPR051257">
    <property type="entry name" value="Diverse_CBS-Domain"/>
</dbReference>
<sequence>MKNPIAERITDFLKHYPPFSSLSYLNLLEIAKTCQVIYLEKNQTLFKINDATHSFFYVVASGAVGLSVTSDADDVLIDKCDEGDILGLRPFFAKNNYLMTAKAREESIIYAIPIETFKPYVIANPEVLSFLLESFASNTRNPYDKNNKGKLISENVIYNDQSSEIQYYQPIKYTSNPITASPNDVVKFVAQTMSSSKIGSMIIHENRKPIGIVTDKDLRSKIATGLYSIDVTIDKIMSSPVITVADNLSIAEAQIIMLKNNVSHLCVTKDGSTDSEITGIITEHDIVVAQANNPGVLLKQSKRAQKSADLKEVREKLADLIQHSLDKNVPINHIGSIVGEINLAITKRAIELAIEKIGTPPPAQFAWMNIGSQGRKEQLLLTDQDNAIVFEDVPEDKYDTVKQYFIELAEKVTKTLNKVGYEYCPAEMMASNPLWCKSVSDWQNQFKGWITAPGEKGILMCTIFFDYDFVYGNETLVDAITKTIHEETHENQLFFAYLGADALKNPPPLGFFRQFLVESDGEHKDTFDLKGRALMPLIDAARILSLSKGIKNTANTISRYAKLAELEPQNAPIYEACGDAFAELLKFRTEEGLKSESDGRYLNLSELSKLDKVKLKNDFQPINDIQEVIKNRFQLTYFT</sequence>
<dbReference type="PROSITE" id="PS51371">
    <property type="entry name" value="CBS"/>
    <property type="match status" value="2"/>
</dbReference>
<gene>
    <name evidence="5" type="ORF">IP97_00088</name>
</gene>
<dbReference type="CDD" id="cd05401">
    <property type="entry name" value="NT_GlnE_GlnD_like"/>
    <property type="match status" value="1"/>
</dbReference>
<dbReference type="InterPro" id="IPR046342">
    <property type="entry name" value="CBS_dom_sf"/>
</dbReference>
<protein>
    <submittedName>
        <fullName evidence="5">CBS domain-containing protein</fullName>
    </submittedName>
</protein>
<dbReference type="Pfam" id="PF00571">
    <property type="entry name" value="CBS"/>
    <property type="match status" value="2"/>
</dbReference>
<dbReference type="CDD" id="cd00038">
    <property type="entry name" value="CAP_ED"/>
    <property type="match status" value="1"/>
</dbReference>
<reference evidence="5 6" key="1">
    <citation type="journal article" date="2015" name="Stand. Genomic Sci.">
        <title>Genomic Encyclopedia of Bacterial and Archaeal Type Strains, Phase III: the genomes of soil and plant-associated and newly described type strains.</title>
        <authorList>
            <person name="Whitman W.B."/>
            <person name="Woyke T."/>
            <person name="Klenk H.P."/>
            <person name="Zhou Y."/>
            <person name="Lilburn T.G."/>
            <person name="Beck B.J."/>
            <person name="De Vos P."/>
            <person name="Vandamme P."/>
            <person name="Eisen J.A."/>
            <person name="Garrity G."/>
            <person name="Hugenholtz P."/>
            <person name="Kyrpides N.C."/>
        </authorList>
    </citation>
    <scope>NUCLEOTIDE SEQUENCE [LARGE SCALE GENOMIC DNA]</scope>
    <source>
        <strain evidence="5 6">CGMCC 1.6844</strain>
    </source>
</reference>
<dbReference type="InterPro" id="IPR018821">
    <property type="entry name" value="DUF294_put_nucleoTrafse_sb-bd"/>
</dbReference>
<dbReference type="SMART" id="SM00116">
    <property type="entry name" value="CBS"/>
    <property type="match status" value="2"/>
</dbReference>
<dbReference type="SUPFAM" id="SSF54631">
    <property type="entry name" value="CBS-domain pair"/>
    <property type="match status" value="1"/>
</dbReference>
<feature type="domain" description="CBS" evidence="4">
    <location>
        <begin position="173"/>
        <end position="231"/>
    </location>
</feature>
<dbReference type="Gene3D" id="3.10.580.10">
    <property type="entry name" value="CBS-domain"/>
    <property type="match status" value="1"/>
</dbReference>
<dbReference type="PANTHER" id="PTHR43080">
    <property type="entry name" value="CBS DOMAIN-CONTAINING PROTEIN CBSX3, MITOCHONDRIAL"/>
    <property type="match status" value="1"/>
</dbReference>
<dbReference type="GO" id="GO:0008773">
    <property type="term" value="F:[protein-PII] uridylyltransferase activity"/>
    <property type="evidence" value="ECO:0007669"/>
    <property type="project" value="InterPro"/>
</dbReference>
<evidence type="ECO:0000259" key="4">
    <source>
        <dbReference type="PROSITE" id="PS51371"/>
    </source>
</evidence>
<feature type="domain" description="CBS" evidence="4">
    <location>
        <begin position="237"/>
        <end position="297"/>
    </location>
</feature>
<dbReference type="OrthoDB" id="9810963at2"/>
<evidence type="ECO:0000256" key="1">
    <source>
        <dbReference type="ARBA" id="ARBA00023122"/>
    </source>
</evidence>
<feature type="domain" description="Cyclic nucleotide-binding" evidence="3">
    <location>
        <begin position="56"/>
        <end position="138"/>
    </location>
</feature>
<dbReference type="InterPro" id="IPR014710">
    <property type="entry name" value="RmlC-like_jellyroll"/>
</dbReference>
<dbReference type="SMART" id="SM00100">
    <property type="entry name" value="cNMP"/>
    <property type="match status" value="1"/>
</dbReference>
<evidence type="ECO:0000256" key="2">
    <source>
        <dbReference type="PROSITE-ProRule" id="PRU00703"/>
    </source>
</evidence>
<dbReference type="Pfam" id="PF03445">
    <property type="entry name" value="DUF294"/>
    <property type="match status" value="1"/>
</dbReference>
<dbReference type="RefSeq" id="WP_133606932.1">
    <property type="nucleotide sequence ID" value="NZ_SNZC01000001.1"/>
</dbReference>
<dbReference type="PROSITE" id="PS50042">
    <property type="entry name" value="CNMP_BINDING_3"/>
    <property type="match status" value="1"/>
</dbReference>
<accession>A0A562KSG7</accession>
<evidence type="ECO:0000313" key="5">
    <source>
        <dbReference type="EMBL" id="TWH98143.1"/>
    </source>
</evidence>
<keyword evidence="6" id="KW-1185">Reference proteome</keyword>
<dbReference type="Pfam" id="PF00027">
    <property type="entry name" value="cNMP_binding"/>
    <property type="match status" value="1"/>
</dbReference>
<dbReference type="AlphaFoldDB" id="A0A562KSG7"/>
<dbReference type="InterPro" id="IPR000644">
    <property type="entry name" value="CBS_dom"/>
</dbReference>
<name>A0A562KSG7_9FLAO</name>
<keyword evidence="1 2" id="KW-0129">CBS domain</keyword>
<dbReference type="Proteomes" id="UP000315312">
    <property type="component" value="Unassembled WGS sequence"/>
</dbReference>
<dbReference type="InterPro" id="IPR018490">
    <property type="entry name" value="cNMP-bd_dom_sf"/>
</dbReference>
<dbReference type="InterPro" id="IPR005105">
    <property type="entry name" value="GlnD_Uridyltrans_N"/>
</dbReference>
<dbReference type="EMBL" id="VLKM01000001">
    <property type="protein sequence ID" value="TWH98143.1"/>
    <property type="molecule type" value="Genomic_DNA"/>
</dbReference>
<proteinExistence type="predicted"/>
<evidence type="ECO:0000313" key="6">
    <source>
        <dbReference type="Proteomes" id="UP000315312"/>
    </source>
</evidence>
<dbReference type="PANTHER" id="PTHR43080:SF2">
    <property type="entry name" value="CBS DOMAIN-CONTAINING PROTEIN"/>
    <property type="match status" value="1"/>
</dbReference>
<dbReference type="Gene3D" id="2.60.120.10">
    <property type="entry name" value="Jelly Rolls"/>
    <property type="match status" value="1"/>
</dbReference>
<evidence type="ECO:0000259" key="3">
    <source>
        <dbReference type="PROSITE" id="PS50042"/>
    </source>
</evidence>
<dbReference type="SUPFAM" id="SSF51206">
    <property type="entry name" value="cAMP-binding domain-like"/>
    <property type="match status" value="1"/>
</dbReference>
<dbReference type="InterPro" id="IPR000595">
    <property type="entry name" value="cNMP-bd_dom"/>
</dbReference>
<dbReference type="Pfam" id="PF10335">
    <property type="entry name" value="DUF294_C"/>
    <property type="match status" value="1"/>
</dbReference>